<keyword evidence="7" id="KW-0520">NAD</keyword>
<dbReference type="SUPFAM" id="SSF111331">
    <property type="entry name" value="NAD kinase/diacylglycerol kinase-like"/>
    <property type="match status" value="1"/>
</dbReference>
<dbReference type="Pfam" id="PF01513">
    <property type="entry name" value="NAD_kinase"/>
    <property type="match status" value="1"/>
</dbReference>
<dbReference type="InterPro" id="IPR017438">
    <property type="entry name" value="ATP-NAD_kinase_N"/>
</dbReference>
<dbReference type="GO" id="GO:0006741">
    <property type="term" value="P:NADP+ biosynthetic process"/>
    <property type="evidence" value="ECO:0007669"/>
    <property type="project" value="InterPro"/>
</dbReference>
<feature type="region of interest" description="Disordered" evidence="8">
    <location>
        <begin position="350"/>
        <end position="382"/>
    </location>
</feature>
<evidence type="ECO:0000256" key="1">
    <source>
        <dbReference type="ARBA" id="ARBA00010995"/>
    </source>
</evidence>
<evidence type="ECO:0000313" key="9">
    <source>
        <dbReference type="EMBL" id="OAJ44051.1"/>
    </source>
</evidence>
<name>A0A177WX26_BATDL</name>
<evidence type="ECO:0000256" key="3">
    <source>
        <dbReference type="ARBA" id="ARBA00022741"/>
    </source>
</evidence>
<evidence type="ECO:0000256" key="8">
    <source>
        <dbReference type="SAM" id="MobiDB-lite"/>
    </source>
</evidence>
<proteinExistence type="inferred from homology"/>
<feature type="compositionally biased region" description="Basic and acidic residues" evidence="8">
    <location>
        <begin position="150"/>
        <end position="163"/>
    </location>
</feature>
<evidence type="ECO:0008006" key="11">
    <source>
        <dbReference type="Google" id="ProtNLM"/>
    </source>
</evidence>
<protein>
    <recommendedName>
        <fullName evidence="11">ATP-NAD kinase</fullName>
    </recommendedName>
</protein>
<dbReference type="GO" id="GO:0005777">
    <property type="term" value="C:peroxisome"/>
    <property type="evidence" value="ECO:0007669"/>
    <property type="project" value="InterPro"/>
</dbReference>
<reference evidence="9 10" key="1">
    <citation type="submission" date="2006-10" db="EMBL/GenBank/DDBJ databases">
        <title>The Genome Sequence of Batrachochytrium dendrobatidis JEL423.</title>
        <authorList>
            <consortium name="The Broad Institute Genome Sequencing Platform"/>
            <person name="Birren B."/>
            <person name="Lander E."/>
            <person name="Galagan J."/>
            <person name="Cuomo C."/>
            <person name="Devon K."/>
            <person name="Jaffe D."/>
            <person name="Butler J."/>
            <person name="Alvarez P."/>
            <person name="Gnerre S."/>
            <person name="Grabherr M."/>
            <person name="Kleber M."/>
            <person name="Mauceli E."/>
            <person name="Brockman W."/>
            <person name="Young S."/>
            <person name="LaButti K."/>
            <person name="Sykes S."/>
            <person name="DeCaprio D."/>
            <person name="Crawford M."/>
            <person name="Koehrsen M."/>
            <person name="Engels R."/>
            <person name="Montgomery P."/>
            <person name="Pearson M."/>
            <person name="Howarth C."/>
            <person name="Larson L."/>
            <person name="White J."/>
            <person name="O'Leary S."/>
            <person name="Kodira C."/>
            <person name="Zeng Q."/>
            <person name="Yandava C."/>
            <person name="Alvarado L."/>
            <person name="Longcore J."/>
            <person name="James T."/>
        </authorList>
    </citation>
    <scope>NUCLEOTIDE SEQUENCE [LARGE SCALE GENOMIC DNA]</scope>
    <source>
        <strain evidence="9 10">JEL423</strain>
    </source>
</reference>
<dbReference type="GO" id="GO:0003951">
    <property type="term" value="F:NAD+ kinase activity"/>
    <property type="evidence" value="ECO:0007669"/>
    <property type="project" value="InterPro"/>
</dbReference>
<sequence length="715" mass="79402">MAHVDDDDWDDLLDGVLDEFAAPVPMQQQPSAAITDPPKQSDMSCAASATNLDSTEAMDQEFMAQLAKNMEMLLQPASNSSATSHTQQNAIADLLKDSNGDADTIKNLEELRTAFAGLSKTTEKEGVEPIREPKQFQDHVAQTMNKLRESSDKAKAQANEDMRGGSSLDDPLMADMLKELEGMMDSEGFEDMFGGFVDQLMKKEFLYEPLKTLSEKYPPWLEANRSSLTEHDRVRYESQLEAIYEIKSIYEKLPSDEPTSEQSKEIMDCLAKIQGFGNPPDELMKQMMGGEGVGSDGMPDIPGENCNQIALQSIHHVQHKIPSIQLTTRLLQTASKLPAMVPYKLMERSQSIHDHSHCRTSQSTPSQSRLEADMKDRARRPQSDEYQLLWTEQPRNVLVIKKKNDTKTTEAMRAVIRWFEKNQPAVNILIEKESIPDISTQSQSANSIHVIEGRTGEQSDLLSAVDFVVTLGGDGTLLHASSLFPYRVPPIISFSLGSVGFLLPFEFSDYQIALSRMFGKEGVPVMNRIRLAFSLYDSKANKKLFKDYKHVDLQIMNELTVHRGKHAQLTAVDIFVGNQFLTDVVADGLIISTPTGSTAYSLSAGGPIVHPSVQALLLTPICPRSLSFRPIVLPATAEIRIKLSSMARGDAEVTVDGRDMCLLEPNHYIGLRLSEYYIPCVSRIAAGSGWADDIKQTLRWNQSFLNAGLFSSSSK</sequence>
<keyword evidence="6" id="KW-0521">NADP</keyword>
<dbReference type="PANTHER" id="PTHR20275:SF26">
    <property type="entry name" value="NADH KINASE POS5, MITOCHONDRIAL"/>
    <property type="match status" value="1"/>
</dbReference>
<accession>A0A177WX26</accession>
<dbReference type="VEuPathDB" id="FungiDB:BDEG_27335"/>
<dbReference type="AlphaFoldDB" id="A0A177WX26"/>
<evidence type="ECO:0000256" key="6">
    <source>
        <dbReference type="ARBA" id="ARBA00022857"/>
    </source>
</evidence>
<dbReference type="FunFam" id="2.60.200.30:FF:000009">
    <property type="entry name" value="Poly(P)/ATP NAD kinase"/>
    <property type="match status" value="1"/>
</dbReference>
<keyword evidence="4" id="KW-0418">Kinase</keyword>
<dbReference type="Gene3D" id="1.20.120.900">
    <property type="entry name" value="Pex19, mPTS binding domain"/>
    <property type="match status" value="1"/>
</dbReference>
<dbReference type="Pfam" id="PF20143">
    <property type="entry name" value="NAD_kinase_C"/>
    <property type="match status" value="1"/>
</dbReference>
<evidence type="ECO:0000256" key="5">
    <source>
        <dbReference type="ARBA" id="ARBA00022840"/>
    </source>
</evidence>
<dbReference type="InterPro" id="IPR017437">
    <property type="entry name" value="ATP-NAD_kinase_PpnK-typ_C"/>
</dbReference>
<evidence type="ECO:0000256" key="4">
    <source>
        <dbReference type="ARBA" id="ARBA00022777"/>
    </source>
</evidence>
<dbReference type="HAMAP" id="MF_00361">
    <property type="entry name" value="NAD_kinase"/>
    <property type="match status" value="1"/>
</dbReference>
<dbReference type="GO" id="GO:0005524">
    <property type="term" value="F:ATP binding"/>
    <property type="evidence" value="ECO:0007669"/>
    <property type="project" value="UniProtKB-KW"/>
</dbReference>
<dbReference type="InterPro" id="IPR016064">
    <property type="entry name" value="NAD/diacylglycerol_kinase_sf"/>
</dbReference>
<dbReference type="Gene3D" id="3.40.50.10330">
    <property type="entry name" value="Probable inorganic polyphosphate/atp-NAD kinase, domain 1"/>
    <property type="match status" value="1"/>
</dbReference>
<feature type="region of interest" description="Disordered" evidence="8">
    <location>
        <begin position="150"/>
        <end position="170"/>
    </location>
</feature>
<dbReference type="STRING" id="403673.A0A177WX26"/>
<dbReference type="InterPro" id="IPR038322">
    <property type="entry name" value="Pex19_C_sf"/>
</dbReference>
<evidence type="ECO:0000256" key="2">
    <source>
        <dbReference type="ARBA" id="ARBA00022679"/>
    </source>
</evidence>
<dbReference type="Proteomes" id="UP000077115">
    <property type="component" value="Unassembled WGS sequence"/>
</dbReference>
<dbReference type="InterPro" id="IPR002504">
    <property type="entry name" value="NADK"/>
</dbReference>
<dbReference type="eggNOG" id="KOG2178">
    <property type="taxonomic scope" value="Eukaryota"/>
</dbReference>
<dbReference type="Pfam" id="PF04614">
    <property type="entry name" value="Pex19"/>
    <property type="match status" value="1"/>
</dbReference>
<reference evidence="9 10" key="2">
    <citation type="submission" date="2016-05" db="EMBL/GenBank/DDBJ databases">
        <title>Lineage-specific infection strategies underlie the spectrum of fungal disease in amphibians.</title>
        <authorList>
            <person name="Cuomo C.A."/>
            <person name="Farrer R.A."/>
            <person name="James T."/>
            <person name="Longcore J."/>
            <person name="Birren B."/>
        </authorList>
    </citation>
    <scope>NUCLEOTIDE SEQUENCE [LARGE SCALE GENOMIC DNA]</scope>
    <source>
        <strain evidence="9 10">JEL423</strain>
    </source>
</reference>
<dbReference type="Gene3D" id="2.60.200.30">
    <property type="entry name" value="Probable inorganic polyphosphate/atp-NAD kinase, domain 2"/>
    <property type="match status" value="1"/>
</dbReference>
<keyword evidence="5" id="KW-0067">ATP-binding</keyword>
<comment type="similarity">
    <text evidence="1">Belongs to the NAD kinase family.</text>
</comment>
<dbReference type="EMBL" id="DS022311">
    <property type="protein sequence ID" value="OAJ44051.1"/>
    <property type="molecule type" value="Genomic_DNA"/>
</dbReference>
<feature type="compositionally biased region" description="Basic and acidic residues" evidence="8">
    <location>
        <begin position="370"/>
        <end position="382"/>
    </location>
</feature>
<dbReference type="GO" id="GO:0019674">
    <property type="term" value="P:NAD+ metabolic process"/>
    <property type="evidence" value="ECO:0007669"/>
    <property type="project" value="InterPro"/>
</dbReference>
<feature type="compositionally biased region" description="Polar residues" evidence="8">
    <location>
        <begin position="359"/>
        <end position="369"/>
    </location>
</feature>
<organism evidence="9 10">
    <name type="scientific">Batrachochytrium dendrobatidis (strain JEL423)</name>
    <dbReference type="NCBI Taxonomy" id="403673"/>
    <lineage>
        <taxon>Eukaryota</taxon>
        <taxon>Fungi</taxon>
        <taxon>Fungi incertae sedis</taxon>
        <taxon>Chytridiomycota</taxon>
        <taxon>Chytridiomycota incertae sedis</taxon>
        <taxon>Chytridiomycetes</taxon>
        <taxon>Rhizophydiales</taxon>
        <taxon>Rhizophydiales incertae sedis</taxon>
        <taxon>Batrachochytrium</taxon>
    </lineage>
</organism>
<dbReference type="OrthoDB" id="24581at2759"/>
<gene>
    <name evidence="9" type="ORF">BDEG_27335</name>
</gene>
<keyword evidence="2" id="KW-0808">Transferase</keyword>
<evidence type="ECO:0000313" key="10">
    <source>
        <dbReference type="Proteomes" id="UP000077115"/>
    </source>
</evidence>
<dbReference type="InterPro" id="IPR006708">
    <property type="entry name" value="Pex19"/>
</dbReference>
<keyword evidence="3" id="KW-0547">Nucleotide-binding</keyword>
<evidence type="ECO:0000256" key="7">
    <source>
        <dbReference type="ARBA" id="ARBA00023027"/>
    </source>
</evidence>
<dbReference type="PANTHER" id="PTHR20275">
    <property type="entry name" value="NAD KINASE"/>
    <property type="match status" value="1"/>
</dbReference>